<dbReference type="SUPFAM" id="SSF52518">
    <property type="entry name" value="Thiamin diphosphate-binding fold (THDP-binding)"/>
    <property type="match status" value="2"/>
</dbReference>
<evidence type="ECO:0000259" key="2">
    <source>
        <dbReference type="SMART" id="SM00861"/>
    </source>
</evidence>
<dbReference type="GO" id="GO:0005829">
    <property type="term" value="C:cytosol"/>
    <property type="evidence" value="ECO:0007669"/>
    <property type="project" value="TreeGrafter"/>
</dbReference>
<evidence type="ECO:0000313" key="3">
    <source>
        <dbReference type="EMBL" id="SVD31595.1"/>
    </source>
</evidence>
<dbReference type="InterPro" id="IPR005475">
    <property type="entry name" value="Transketolase-like_Pyr-bd"/>
</dbReference>
<dbReference type="SMART" id="SM00861">
    <property type="entry name" value="Transket_pyr"/>
    <property type="match status" value="1"/>
</dbReference>
<protein>
    <recommendedName>
        <fullName evidence="2">Transketolase-like pyrimidine-binding domain-containing protein</fullName>
    </recommendedName>
</protein>
<dbReference type="PANTHER" id="PTHR43522">
    <property type="entry name" value="TRANSKETOLASE"/>
    <property type="match status" value="1"/>
</dbReference>
<dbReference type="InterPro" id="IPR005474">
    <property type="entry name" value="Transketolase_N"/>
</dbReference>
<dbReference type="GO" id="GO:0006098">
    <property type="term" value="P:pentose-phosphate shunt"/>
    <property type="evidence" value="ECO:0007669"/>
    <property type="project" value="TreeGrafter"/>
</dbReference>
<organism evidence="3">
    <name type="scientific">marine metagenome</name>
    <dbReference type="NCBI Taxonomy" id="408172"/>
    <lineage>
        <taxon>unclassified sequences</taxon>
        <taxon>metagenomes</taxon>
        <taxon>ecological metagenomes</taxon>
    </lineage>
</organism>
<dbReference type="InterPro" id="IPR029061">
    <property type="entry name" value="THDP-binding"/>
</dbReference>
<sequence>MGRLVVVYDDNHITIDGPSELALSDSAPARFQAYGWHVVDLGEMADDTEAIEAALREASGDERPSLVVLRTHIGAPSPDVDTAAVHGYSLKEEAIAETKRRLGLPEDQSFWVPDDVLALYRDAGRRGSADRAAWEVRIAALGDQRVEWDAAQAGTGVPGWEDQLPSWEPGEVIATRKASNACLQALVDEVPGIIGGGADLTGNTGTTITGHGVQARDCPEGRQIYFGVREHAMGAVSNGLALHGSHRPVAGTFLVFSDYMRGAVRLAALSRARSIFVWSHDSVGVGEDGPTHQP</sequence>
<dbReference type="AlphaFoldDB" id="A0A382UCL2"/>
<dbReference type="Pfam" id="PF02779">
    <property type="entry name" value="Transket_pyr"/>
    <property type="match status" value="1"/>
</dbReference>
<dbReference type="PANTHER" id="PTHR43522:SF2">
    <property type="entry name" value="TRANSKETOLASE 1-RELATED"/>
    <property type="match status" value="1"/>
</dbReference>
<dbReference type="InterPro" id="IPR033247">
    <property type="entry name" value="Transketolase_fam"/>
</dbReference>
<dbReference type="CDD" id="cd07033">
    <property type="entry name" value="TPP_PYR_DXS_TK_like"/>
    <property type="match status" value="1"/>
</dbReference>
<feature type="domain" description="Transketolase-like pyrimidine-binding" evidence="2">
    <location>
        <begin position="173"/>
        <end position="294"/>
    </location>
</feature>
<dbReference type="Gene3D" id="3.40.50.970">
    <property type="match status" value="2"/>
</dbReference>
<reference evidence="3" key="1">
    <citation type="submission" date="2018-05" db="EMBL/GenBank/DDBJ databases">
        <authorList>
            <person name="Lanie J.A."/>
            <person name="Ng W.-L."/>
            <person name="Kazmierczak K.M."/>
            <person name="Andrzejewski T.M."/>
            <person name="Davidsen T.M."/>
            <person name="Wayne K.J."/>
            <person name="Tettelin H."/>
            <person name="Glass J.I."/>
            <person name="Rusch D."/>
            <person name="Podicherti R."/>
            <person name="Tsui H.-C.T."/>
            <person name="Winkler M.E."/>
        </authorList>
    </citation>
    <scope>NUCLEOTIDE SEQUENCE</scope>
</reference>
<name>A0A382UCL2_9ZZZZ</name>
<dbReference type="Pfam" id="PF00456">
    <property type="entry name" value="Transketolase_N"/>
    <property type="match status" value="1"/>
</dbReference>
<proteinExistence type="predicted"/>
<evidence type="ECO:0000256" key="1">
    <source>
        <dbReference type="ARBA" id="ARBA00049473"/>
    </source>
</evidence>
<comment type="catalytic activity">
    <reaction evidence="1">
        <text>D-sedoheptulose 7-phosphate + D-glyceraldehyde 3-phosphate = aldehydo-D-ribose 5-phosphate + D-xylulose 5-phosphate</text>
        <dbReference type="Rhea" id="RHEA:10508"/>
        <dbReference type="ChEBI" id="CHEBI:57483"/>
        <dbReference type="ChEBI" id="CHEBI:57737"/>
        <dbReference type="ChEBI" id="CHEBI:58273"/>
        <dbReference type="ChEBI" id="CHEBI:59776"/>
        <dbReference type="EC" id="2.2.1.1"/>
    </reaction>
</comment>
<dbReference type="EMBL" id="UINC01142953">
    <property type="protein sequence ID" value="SVD31595.1"/>
    <property type="molecule type" value="Genomic_DNA"/>
</dbReference>
<dbReference type="GO" id="GO:0004802">
    <property type="term" value="F:transketolase activity"/>
    <property type="evidence" value="ECO:0007669"/>
    <property type="project" value="UniProtKB-EC"/>
</dbReference>
<gene>
    <name evidence="3" type="ORF">METZ01_LOCUS384449</name>
</gene>
<accession>A0A382UCL2</accession>
<feature type="non-terminal residue" evidence="3">
    <location>
        <position position="294"/>
    </location>
</feature>